<sequence length="169" mass="19159">MKKFCLYPSAAVLSGVLALSAPAVAKETALEHFLQKHVQNQLETCLNGIGKVQKIQNRHFVVYTAAGSYDADNRDFPCLGNATWDNLAELKYQNGRYTVVNLDLLDKLGDQRDFAYIENVHIRNGIATLDTLSYGKRDLPHRPRDKHQWKIRLSDMKVLSKKFTGRAPE</sequence>
<reference evidence="2" key="1">
    <citation type="journal article" date="2022" name="Res Sq">
        <title>Evolution of multicellular longitudinally dividing oral cavity symbionts (Neisseriaceae).</title>
        <authorList>
            <person name="Nyongesa S."/>
            <person name="Weber P."/>
            <person name="Bernet E."/>
            <person name="Pullido F."/>
            <person name="Nieckarz M."/>
            <person name="Delaby M."/>
            <person name="Nieves C."/>
            <person name="Viehboeck T."/>
            <person name="Krause N."/>
            <person name="Rivera-Millot A."/>
            <person name="Nakamura A."/>
            <person name="Vischer N."/>
            <person name="VanNieuwenhze M."/>
            <person name="Brun Y."/>
            <person name="Cava F."/>
            <person name="Bulgheresi S."/>
            <person name="Veyrier F."/>
        </authorList>
    </citation>
    <scope>NUCLEOTIDE SEQUENCE</scope>
    <source>
        <strain evidence="2">17694</strain>
    </source>
</reference>
<evidence type="ECO:0000313" key="2">
    <source>
        <dbReference type="EMBL" id="UOP04762.1"/>
    </source>
</evidence>
<protein>
    <submittedName>
        <fullName evidence="2">Uncharacterized protein</fullName>
    </submittedName>
</protein>
<organism evidence="2 3">
    <name type="scientific">Conchiformibius kuhniae</name>
    <dbReference type="NCBI Taxonomy" id="211502"/>
    <lineage>
        <taxon>Bacteria</taxon>
        <taxon>Pseudomonadati</taxon>
        <taxon>Pseudomonadota</taxon>
        <taxon>Betaproteobacteria</taxon>
        <taxon>Neisseriales</taxon>
        <taxon>Neisseriaceae</taxon>
        <taxon>Conchiformibius</taxon>
    </lineage>
</organism>
<feature type="signal peptide" evidence="1">
    <location>
        <begin position="1"/>
        <end position="25"/>
    </location>
</feature>
<dbReference type="AlphaFoldDB" id="A0A8T9MX22"/>
<proteinExistence type="predicted"/>
<keyword evidence="3" id="KW-1185">Reference proteome</keyword>
<dbReference type="RefSeq" id="WP_027009314.1">
    <property type="nucleotide sequence ID" value="NZ_CP091521.1"/>
</dbReference>
<gene>
    <name evidence="2" type="ORF">LVJ77_11465</name>
</gene>
<reference evidence="2" key="2">
    <citation type="submission" date="2024-09" db="EMBL/GenBank/DDBJ databases">
        <authorList>
            <person name="Veyrier F.J."/>
        </authorList>
    </citation>
    <scope>NUCLEOTIDE SEQUENCE</scope>
    <source>
        <strain evidence="2">17694</strain>
    </source>
</reference>
<evidence type="ECO:0000256" key="1">
    <source>
        <dbReference type="SAM" id="SignalP"/>
    </source>
</evidence>
<dbReference type="Proteomes" id="UP000831534">
    <property type="component" value="Chromosome"/>
</dbReference>
<dbReference type="KEGG" id="ckh:LVJ77_11465"/>
<feature type="chain" id="PRO_5035761300" evidence="1">
    <location>
        <begin position="26"/>
        <end position="169"/>
    </location>
</feature>
<evidence type="ECO:0000313" key="3">
    <source>
        <dbReference type="Proteomes" id="UP000831534"/>
    </source>
</evidence>
<name>A0A8T9MX22_9NEIS</name>
<accession>A0A8T9MX22</accession>
<dbReference type="EMBL" id="CP091521">
    <property type="protein sequence ID" value="UOP04762.1"/>
    <property type="molecule type" value="Genomic_DNA"/>
</dbReference>
<keyword evidence="1" id="KW-0732">Signal</keyword>